<accession>A0A8V0YDE7</accession>
<feature type="region of interest" description="Disordered" evidence="1">
    <location>
        <begin position="1"/>
        <end position="82"/>
    </location>
</feature>
<dbReference type="SUPFAM" id="SSF56300">
    <property type="entry name" value="Metallo-dependent phosphatases"/>
    <property type="match status" value="1"/>
</dbReference>
<dbReference type="InterPro" id="IPR029052">
    <property type="entry name" value="Metallo-depent_PP-like"/>
</dbReference>
<evidence type="ECO:0000313" key="3">
    <source>
        <dbReference type="Proteomes" id="UP000000539"/>
    </source>
</evidence>
<sequence>MEHRGPHARPGSSGHGPGRGHSALRRRGAPRAGGEEGRAGGGGFLAPQRRWGRRGRGGEGEGRLGSRRTRRALAQNPAASEQPWRAGQPWFYGWGFNLPRGQALLEKWNLIPDGIDILITHGPPLGFLDWVPKKMQRVGCVELLNTVQRRIQPRLHVFGHIHEGYGVMADGTTTYVNASVCTVNYQPLNPPIVIDLPTPRNT</sequence>
<gene>
    <name evidence="2" type="primary">MPPED1</name>
</gene>
<protein>
    <submittedName>
        <fullName evidence="2">Metallophosphoesterase domain containing 1</fullName>
    </submittedName>
</protein>
<reference evidence="2" key="3">
    <citation type="submission" date="2025-09" db="UniProtKB">
        <authorList>
            <consortium name="Ensembl"/>
        </authorList>
    </citation>
    <scope>IDENTIFICATION</scope>
    <source>
        <strain evidence="2">broiler</strain>
    </source>
</reference>
<dbReference type="InterPro" id="IPR051693">
    <property type="entry name" value="UPF0046_metallophosphoest"/>
</dbReference>
<dbReference type="Proteomes" id="UP000000539">
    <property type="component" value="Chromosome 1"/>
</dbReference>
<dbReference type="OrthoDB" id="630188at2759"/>
<reference evidence="2" key="2">
    <citation type="submission" date="2025-08" db="UniProtKB">
        <authorList>
            <consortium name="Ensembl"/>
        </authorList>
    </citation>
    <scope>IDENTIFICATION</scope>
    <source>
        <strain evidence="2">broiler</strain>
    </source>
</reference>
<name>A0A8V0YDE7_CHICK</name>
<dbReference type="PANTHER" id="PTHR12905">
    <property type="entry name" value="METALLOPHOSPHOESTERASE"/>
    <property type="match status" value="1"/>
</dbReference>
<evidence type="ECO:0000256" key="1">
    <source>
        <dbReference type="SAM" id="MobiDB-lite"/>
    </source>
</evidence>
<reference evidence="2" key="1">
    <citation type="submission" date="2020-11" db="EMBL/GenBank/DDBJ databases">
        <title>Gallus gallus (Chicken) genome, bGalGal1, GRCg7b, maternal haplotype autosomes + Z &amp; W.</title>
        <authorList>
            <person name="Warren W."/>
            <person name="Formenti G."/>
            <person name="Fedrigo O."/>
            <person name="Haase B."/>
            <person name="Mountcastle J."/>
            <person name="Balacco J."/>
            <person name="Tracey A."/>
            <person name="Schneider V."/>
            <person name="Okimoto R."/>
            <person name="Cheng H."/>
            <person name="Hawken R."/>
            <person name="Howe K."/>
            <person name="Jarvis E.D."/>
        </authorList>
    </citation>
    <scope>NUCLEOTIDE SEQUENCE [LARGE SCALE GENOMIC DNA]</scope>
    <source>
        <strain evidence="2">Broiler</strain>
    </source>
</reference>
<dbReference type="PANTHER" id="PTHR12905:SF31">
    <property type="entry name" value="METALLOPHOSPHOESTERASE DOMAIN-CONTAINING PROTEIN 1"/>
    <property type="match status" value="1"/>
</dbReference>
<dbReference type="Gene3D" id="3.60.21.10">
    <property type="match status" value="1"/>
</dbReference>
<dbReference type="AlphaFoldDB" id="A0A8V0YDE7"/>
<evidence type="ECO:0000313" key="2">
    <source>
        <dbReference type="Ensembl" id="ENSGALP00010016525.1"/>
    </source>
</evidence>
<dbReference type="GeneTree" id="ENSGT00390000007681"/>
<organism evidence="2 3">
    <name type="scientific">Gallus gallus</name>
    <name type="common">Chicken</name>
    <dbReference type="NCBI Taxonomy" id="9031"/>
    <lineage>
        <taxon>Eukaryota</taxon>
        <taxon>Metazoa</taxon>
        <taxon>Chordata</taxon>
        <taxon>Craniata</taxon>
        <taxon>Vertebrata</taxon>
        <taxon>Euteleostomi</taxon>
        <taxon>Archelosauria</taxon>
        <taxon>Archosauria</taxon>
        <taxon>Dinosauria</taxon>
        <taxon>Saurischia</taxon>
        <taxon>Theropoda</taxon>
        <taxon>Coelurosauria</taxon>
        <taxon>Aves</taxon>
        <taxon>Neognathae</taxon>
        <taxon>Galloanserae</taxon>
        <taxon>Galliformes</taxon>
        <taxon>Phasianidae</taxon>
        <taxon>Phasianinae</taxon>
        <taxon>Gallus</taxon>
    </lineage>
</organism>
<proteinExistence type="predicted"/>
<keyword evidence="3" id="KW-1185">Reference proteome</keyword>
<dbReference type="Ensembl" id="ENSGALT00010028726.1">
    <property type="protein sequence ID" value="ENSGALP00010016525.1"/>
    <property type="gene ID" value="ENSGALG00010011998.1"/>
</dbReference>